<dbReference type="Proteomes" id="UP000245119">
    <property type="component" value="Linkage Group LG5"/>
</dbReference>
<sequence>MAAAPQRHESYNNRFRRSSTLSSTGASVSENICSVSSGMDIFGQPPFGSLRLQLHPQGDGRLPRQTSCEQPQSPSTPQPLDACGAAPPKPLAPGKPRRLSRQASADTKRQAFAGARQGSGSTGGHCNAMSGESVDDVFFEMGGSGSGAHHYNLLHEPALFPGKRKPEPILSTSSTASILPNPYNRINHRIHSMIWCCGCLYFVFFCCLPAIHFMEHSDIEYNQGDHKRARTLGRMSTFLFFTGSLVMLCIFALVFFLAIFFTVYN</sequence>
<keyword evidence="2" id="KW-0812">Transmembrane</keyword>
<comment type="caution">
    <text evidence="3">The sequence shown here is derived from an EMBL/GenBank/DDBJ whole genome shotgun (WGS) entry which is preliminary data.</text>
</comment>
<feature type="transmembrane region" description="Helical" evidence="2">
    <location>
        <begin position="235"/>
        <end position="264"/>
    </location>
</feature>
<evidence type="ECO:0000313" key="4">
    <source>
        <dbReference type="Proteomes" id="UP000245119"/>
    </source>
</evidence>
<feature type="region of interest" description="Disordered" evidence="1">
    <location>
        <begin position="47"/>
        <end position="126"/>
    </location>
</feature>
<feature type="region of interest" description="Disordered" evidence="1">
    <location>
        <begin position="1"/>
        <end position="27"/>
    </location>
</feature>
<evidence type="ECO:0000256" key="2">
    <source>
        <dbReference type="SAM" id="Phobius"/>
    </source>
</evidence>
<feature type="transmembrane region" description="Helical" evidence="2">
    <location>
        <begin position="192"/>
        <end position="214"/>
    </location>
</feature>
<keyword evidence="2" id="KW-0472">Membrane</keyword>
<organism evidence="3 4">
    <name type="scientific">Pomacea canaliculata</name>
    <name type="common">Golden apple snail</name>
    <dbReference type="NCBI Taxonomy" id="400727"/>
    <lineage>
        <taxon>Eukaryota</taxon>
        <taxon>Metazoa</taxon>
        <taxon>Spiralia</taxon>
        <taxon>Lophotrochozoa</taxon>
        <taxon>Mollusca</taxon>
        <taxon>Gastropoda</taxon>
        <taxon>Caenogastropoda</taxon>
        <taxon>Architaenioglossa</taxon>
        <taxon>Ampullarioidea</taxon>
        <taxon>Ampullariidae</taxon>
        <taxon>Pomacea</taxon>
    </lineage>
</organism>
<name>A0A2T7PBL8_POMCA</name>
<dbReference type="OMA" id="CCLPAIH"/>
<feature type="compositionally biased region" description="Basic and acidic residues" evidence="1">
    <location>
        <begin position="1"/>
        <end position="11"/>
    </location>
</feature>
<dbReference type="OrthoDB" id="6154746at2759"/>
<accession>A0A2T7PBL8</accession>
<proteinExistence type="predicted"/>
<gene>
    <name evidence="3" type="ORF">C0Q70_10089</name>
</gene>
<feature type="compositionally biased region" description="Polar residues" evidence="1">
    <location>
        <begin position="64"/>
        <end position="75"/>
    </location>
</feature>
<keyword evidence="2" id="KW-1133">Transmembrane helix</keyword>
<dbReference type="EMBL" id="PZQS01000005">
    <property type="protein sequence ID" value="PVD30814.1"/>
    <property type="molecule type" value="Genomic_DNA"/>
</dbReference>
<reference evidence="3 4" key="1">
    <citation type="submission" date="2018-04" db="EMBL/GenBank/DDBJ databases">
        <title>The genome of golden apple snail Pomacea canaliculata provides insight into stress tolerance and invasive adaptation.</title>
        <authorList>
            <person name="Liu C."/>
            <person name="Liu B."/>
            <person name="Ren Y."/>
            <person name="Zhang Y."/>
            <person name="Wang H."/>
            <person name="Li S."/>
            <person name="Jiang F."/>
            <person name="Yin L."/>
            <person name="Zhang G."/>
            <person name="Qian W."/>
            <person name="Fan W."/>
        </authorList>
    </citation>
    <scope>NUCLEOTIDE SEQUENCE [LARGE SCALE GENOMIC DNA]</scope>
    <source>
        <strain evidence="3">SZHN2017</strain>
        <tissue evidence="3">Muscle</tissue>
    </source>
</reference>
<evidence type="ECO:0000256" key="1">
    <source>
        <dbReference type="SAM" id="MobiDB-lite"/>
    </source>
</evidence>
<keyword evidence="4" id="KW-1185">Reference proteome</keyword>
<evidence type="ECO:0000313" key="3">
    <source>
        <dbReference type="EMBL" id="PVD30814.1"/>
    </source>
</evidence>
<protein>
    <submittedName>
        <fullName evidence="3">Uncharacterized protein</fullName>
    </submittedName>
</protein>
<feature type="compositionally biased region" description="Low complexity" evidence="1">
    <location>
        <begin position="18"/>
        <end position="27"/>
    </location>
</feature>
<dbReference type="AlphaFoldDB" id="A0A2T7PBL8"/>